<evidence type="ECO:0000313" key="1">
    <source>
        <dbReference type="EMBL" id="ANB73715.1"/>
    </source>
</evidence>
<organism evidence="1 2">
    <name type="scientific">Paraburkholderia phytofirmans OLGA172</name>
    <dbReference type="NCBI Taxonomy" id="1417228"/>
    <lineage>
        <taxon>Bacteria</taxon>
        <taxon>Pseudomonadati</taxon>
        <taxon>Pseudomonadota</taxon>
        <taxon>Betaproteobacteria</taxon>
        <taxon>Burkholderiales</taxon>
        <taxon>Burkholderiaceae</taxon>
        <taxon>Paraburkholderia</taxon>
    </lineage>
</organism>
<dbReference type="AlphaFoldDB" id="A0A160FM87"/>
<gene>
    <name evidence="1" type="ORF">AYM40_16145</name>
</gene>
<evidence type="ECO:0000313" key="2">
    <source>
        <dbReference type="Proteomes" id="UP000076852"/>
    </source>
</evidence>
<accession>A0A160FM87</accession>
<keyword evidence="2" id="KW-1185">Reference proteome</keyword>
<proteinExistence type="predicted"/>
<name>A0A160FM87_9BURK</name>
<dbReference type="Proteomes" id="UP000076852">
    <property type="component" value="Chromosome 1"/>
</dbReference>
<sequence length="282" mass="32716">MGRHMGYKFKSGVLTAYLSHEASAQLPGYFAPVALELSEQVRGYDFTETTQDGRVHVSMFEHDLEDTQRFVDWSVEIWNQIWRSAHRSRRISTDECLANIVLRDGDTPLESLLSMFEGWHEGSELDDGPYLPLTKYSFSEFPEEPFATIGNLCAATGLAVLDQFIVHFKSKNKESALYELGLAWQFASIARWSNHMEMAMYFEMESSRERMARAARARHKKSPIQMAKHEVYELWQMWERSPSKYPSAAAFARDMCDKWPDLLHSEVVVARWVRDWRKKKAG</sequence>
<dbReference type="STRING" id="1804984.AYM40_16145"/>
<protein>
    <submittedName>
        <fullName evidence="1">Uncharacterized protein</fullName>
    </submittedName>
</protein>
<dbReference type="KEGG" id="buz:AYM40_16145"/>
<dbReference type="EMBL" id="CP014578">
    <property type="protein sequence ID" value="ANB73715.1"/>
    <property type="molecule type" value="Genomic_DNA"/>
</dbReference>
<reference evidence="1 2" key="1">
    <citation type="journal article" date="2016" name="Gene">
        <title>PacBio SMRT assembly of a complex multi-replicon genome reveals chlorocatechol degradative operon in a region of genome plasticity.</title>
        <authorList>
            <person name="Ricker N."/>
            <person name="Shen S.Y."/>
            <person name="Goordial J."/>
            <person name="Jin S."/>
            <person name="Fulthorpe R.R."/>
        </authorList>
    </citation>
    <scope>NUCLEOTIDE SEQUENCE [LARGE SCALE GENOMIC DNA]</scope>
    <source>
        <strain evidence="1 2">OLGA172</strain>
    </source>
</reference>